<accession>A0A0R1VUY0</accession>
<evidence type="ECO:0000313" key="1">
    <source>
        <dbReference type="EMBL" id="KRM09466.1"/>
    </source>
</evidence>
<reference evidence="1 2" key="1">
    <citation type="journal article" date="2015" name="Genome Announc.">
        <title>Expanding the biotechnology potential of lactobacilli through comparative genomics of 213 strains and associated genera.</title>
        <authorList>
            <person name="Sun Z."/>
            <person name="Harris H.M."/>
            <person name="McCann A."/>
            <person name="Guo C."/>
            <person name="Argimon S."/>
            <person name="Zhang W."/>
            <person name="Yang X."/>
            <person name="Jeffery I.B."/>
            <person name="Cooney J.C."/>
            <person name="Kagawa T.F."/>
            <person name="Liu W."/>
            <person name="Song Y."/>
            <person name="Salvetti E."/>
            <person name="Wrobel A."/>
            <person name="Rasinkangas P."/>
            <person name="Parkhill J."/>
            <person name="Rea M.C."/>
            <person name="O'Sullivan O."/>
            <person name="Ritari J."/>
            <person name="Douillard F.P."/>
            <person name="Paul Ross R."/>
            <person name="Yang R."/>
            <person name="Briner A.E."/>
            <person name="Felis G.E."/>
            <person name="de Vos W.M."/>
            <person name="Barrangou R."/>
            <person name="Klaenhammer T.R."/>
            <person name="Caufield P.W."/>
            <person name="Cui Y."/>
            <person name="Zhang H."/>
            <person name="O'Toole P.W."/>
        </authorList>
    </citation>
    <scope>NUCLEOTIDE SEQUENCE [LARGE SCALE GENOMIC DNA]</scope>
    <source>
        <strain evidence="1 2">DSM 18382</strain>
    </source>
</reference>
<dbReference type="PATRIC" id="fig|1423743.5.peg.2591"/>
<comment type="caution">
    <text evidence="1">The sequence shown here is derived from an EMBL/GenBank/DDBJ whole genome shotgun (WGS) entry which is preliminary data.</text>
</comment>
<dbReference type="Proteomes" id="UP000051966">
    <property type="component" value="Unassembled WGS sequence"/>
</dbReference>
<gene>
    <name evidence="1" type="ORF">FD41_GL002524</name>
</gene>
<dbReference type="EMBL" id="AZFY01000045">
    <property type="protein sequence ID" value="KRM09466.1"/>
    <property type="molecule type" value="Genomic_DNA"/>
</dbReference>
<name>A0A0R1VUY0_9LACO</name>
<evidence type="ECO:0000313" key="2">
    <source>
        <dbReference type="Proteomes" id="UP000051966"/>
    </source>
</evidence>
<proteinExistence type="predicted"/>
<dbReference type="AlphaFoldDB" id="A0A0R1VUY0"/>
<organism evidence="1 2">
    <name type="scientific">Lentilactobacillus farraginis DSM 18382 = JCM 14108</name>
    <dbReference type="NCBI Taxonomy" id="1423743"/>
    <lineage>
        <taxon>Bacteria</taxon>
        <taxon>Bacillati</taxon>
        <taxon>Bacillota</taxon>
        <taxon>Bacilli</taxon>
        <taxon>Lactobacillales</taxon>
        <taxon>Lactobacillaceae</taxon>
        <taxon>Lentilactobacillus</taxon>
    </lineage>
</organism>
<protein>
    <submittedName>
        <fullName evidence="1">Uncharacterized protein</fullName>
    </submittedName>
</protein>
<keyword evidence="2" id="KW-1185">Reference proteome</keyword>
<sequence>MFVIGQKVRKLASVLGTLSKNFLGLGVDECGVIRYIYLCCFSELPSFDFQQFS</sequence>